<dbReference type="AlphaFoldDB" id="A0A0B9GVN0"/>
<gene>
    <name evidence="1" type="ORF">RJ45_15520</name>
</gene>
<dbReference type="RefSeq" id="WP_039464038.1">
    <property type="nucleotide sequence ID" value="NZ_JWLZ01000171.1"/>
</dbReference>
<name>A0A0B9GVN0_9GAMM</name>
<accession>A0A0B9GVN0</accession>
<comment type="caution">
    <text evidence="1">The sequence shown here is derived from an EMBL/GenBank/DDBJ whole genome shotgun (WGS) entry which is preliminary data.</text>
</comment>
<evidence type="ECO:0000313" key="2">
    <source>
        <dbReference type="Proteomes" id="UP000031278"/>
    </source>
</evidence>
<protein>
    <submittedName>
        <fullName evidence="1">Uncharacterized protein</fullName>
    </submittedName>
</protein>
<organism evidence="1 2">
    <name type="scientific">Photobacterium gaetbulicola</name>
    <dbReference type="NCBI Taxonomy" id="1295392"/>
    <lineage>
        <taxon>Bacteria</taxon>
        <taxon>Pseudomonadati</taxon>
        <taxon>Pseudomonadota</taxon>
        <taxon>Gammaproteobacteria</taxon>
        <taxon>Vibrionales</taxon>
        <taxon>Vibrionaceae</taxon>
        <taxon>Photobacterium</taxon>
    </lineage>
</organism>
<dbReference type="Proteomes" id="UP000031278">
    <property type="component" value="Unassembled WGS sequence"/>
</dbReference>
<reference evidence="1 2" key="1">
    <citation type="submission" date="2014-12" db="EMBL/GenBank/DDBJ databases">
        <title>Genome sequencing of Photobacterium gaetbulicola AD005a.</title>
        <authorList>
            <person name="Adrian T.G.S."/>
            <person name="Chan K.G."/>
        </authorList>
    </citation>
    <scope>NUCLEOTIDE SEQUENCE [LARGE SCALE GENOMIC DNA]</scope>
    <source>
        <strain evidence="1 2">AD005a</strain>
    </source>
</reference>
<evidence type="ECO:0000313" key="1">
    <source>
        <dbReference type="EMBL" id="KHT62756.1"/>
    </source>
</evidence>
<sequence length="91" mass="10832">MNKTSSLWQRFKSAAADVLDFQSRVWVVNIRSSTFQDESFVVSEDSFNQPLQWMKKKQFDAEMLEKVEAMKVSQVLVFHIEDVRYRLLRVK</sequence>
<proteinExistence type="predicted"/>
<dbReference type="EMBL" id="JWLZ01000171">
    <property type="protein sequence ID" value="KHT62756.1"/>
    <property type="molecule type" value="Genomic_DNA"/>
</dbReference>